<dbReference type="Proteomes" id="UP001157418">
    <property type="component" value="Unassembled WGS sequence"/>
</dbReference>
<dbReference type="SMART" id="SM00185">
    <property type="entry name" value="ARM"/>
    <property type="match status" value="3"/>
</dbReference>
<evidence type="ECO:0008006" key="5">
    <source>
        <dbReference type="Google" id="ProtNLM"/>
    </source>
</evidence>
<dbReference type="SUPFAM" id="SSF48371">
    <property type="entry name" value="ARM repeat"/>
    <property type="match status" value="1"/>
</dbReference>
<dbReference type="Gene3D" id="1.25.10.10">
    <property type="entry name" value="Leucine-rich Repeat Variant"/>
    <property type="match status" value="2"/>
</dbReference>
<dbReference type="InterPro" id="IPR011989">
    <property type="entry name" value="ARM-like"/>
</dbReference>
<reference evidence="3 4" key="1">
    <citation type="submission" date="2022-01" db="EMBL/GenBank/DDBJ databases">
        <authorList>
            <person name="Xiong W."/>
            <person name="Schranz E."/>
        </authorList>
    </citation>
    <scope>NUCLEOTIDE SEQUENCE [LARGE SCALE GENOMIC DNA]</scope>
</reference>
<proteinExistence type="predicted"/>
<dbReference type="EMBL" id="CAKMRJ010005523">
    <property type="protein sequence ID" value="CAH1444628.1"/>
    <property type="molecule type" value="Genomic_DNA"/>
</dbReference>
<keyword evidence="2" id="KW-0833">Ubl conjugation pathway</keyword>
<accession>A0AAU9P3P8</accession>
<dbReference type="InterPro" id="IPR016024">
    <property type="entry name" value="ARM-type_fold"/>
</dbReference>
<keyword evidence="1" id="KW-0677">Repeat</keyword>
<sequence>MELLWLADENAAATLFSLSLSDENKIVIGGSGAILELVDLLENRSKRGKNEVATALFDLCIYQGNKGRAVRARIVALLLKMLTDLNNAMVDEALNFLSILASHNEAKSAMNAASILLSLCKQDDENIGCVIRLGALTLLMELAVSGSERGRRKANLLLGHIEWSR</sequence>
<evidence type="ECO:0000256" key="1">
    <source>
        <dbReference type="ARBA" id="ARBA00022737"/>
    </source>
</evidence>
<name>A0AAU9P3P8_9ASTR</name>
<dbReference type="AlphaFoldDB" id="A0AAU9P3P8"/>
<organism evidence="3 4">
    <name type="scientific">Lactuca virosa</name>
    <dbReference type="NCBI Taxonomy" id="75947"/>
    <lineage>
        <taxon>Eukaryota</taxon>
        <taxon>Viridiplantae</taxon>
        <taxon>Streptophyta</taxon>
        <taxon>Embryophyta</taxon>
        <taxon>Tracheophyta</taxon>
        <taxon>Spermatophyta</taxon>
        <taxon>Magnoliopsida</taxon>
        <taxon>eudicotyledons</taxon>
        <taxon>Gunneridae</taxon>
        <taxon>Pentapetalae</taxon>
        <taxon>asterids</taxon>
        <taxon>campanulids</taxon>
        <taxon>Asterales</taxon>
        <taxon>Asteraceae</taxon>
        <taxon>Cichorioideae</taxon>
        <taxon>Cichorieae</taxon>
        <taxon>Lactucinae</taxon>
        <taxon>Lactuca</taxon>
    </lineage>
</organism>
<dbReference type="PANTHER" id="PTHR23315">
    <property type="entry name" value="U BOX DOMAIN-CONTAINING"/>
    <property type="match status" value="1"/>
</dbReference>
<protein>
    <recommendedName>
        <fullName evidence="5">U-box domain-containing protein</fullName>
    </recommendedName>
</protein>
<evidence type="ECO:0000313" key="3">
    <source>
        <dbReference type="EMBL" id="CAH1444628.1"/>
    </source>
</evidence>
<dbReference type="InterPro" id="IPR000225">
    <property type="entry name" value="Armadillo"/>
</dbReference>
<evidence type="ECO:0000313" key="4">
    <source>
        <dbReference type="Proteomes" id="UP001157418"/>
    </source>
</evidence>
<dbReference type="PANTHER" id="PTHR23315:SF342">
    <property type="entry name" value="RING-TYPE E3 UBIQUITIN TRANSFERASE"/>
    <property type="match status" value="1"/>
</dbReference>
<keyword evidence="4" id="KW-1185">Reference proteome</keyword>
<gene>
    <name evidence="3" type="ORF">LVIROSA_LOCUS30445</name>
</gene>
<comment type="caution">
    <text evidence="3">The sequence shown here is derived from an EMBL/GenBank/DDBJ whole genome shotgun (WGS) entry which is preliminary data.</text>
</comment>
<dbReference type="Pfam" id="PF00514">
    <property type="entry name" value="Arm"/>
    <property type="match status" value="1"/>
</dbReference>
<evidence type="ECO:0000256" key="2">
    <source>
        <dbReference type="ARBA" id="ARBA00022786"/>
    </source>
</evidence>